<gene>
    <name evidence="1" type="ordered locus">Dshi_3358</name>
</gene>
<organism evidence="1 2">
    <name type="scientific">Dinoroseobacter shibae (strain DSM 16493 / NCIMB 14021 / DFL 12)</name>
    <dbReference type="NCBI Taxonomy" id="398580"/>
    <lineage>
        <taxon>Bacteria</taxon>
        <taxon>Pseudomonadati</taxon>
        <taxon>Pseudomonadota</taxon>
        <taxon>Alphaproteobacteria</taxon>
        <taxon>Rhodobacterales</taxon>
        <taxon>Roseobacteraceae</taxon>
        <taxon>Dinoroseobacter</taxon>
    </lineage>
</organism>
<accession>A8LNJ7</accession>
<dbReference type="SUPFAM" id="SSF158837">
    <property type="entry name" value="AGR C 984p-like"/>
    <property type="match status" value="1"/>
</dbReference>
<dbReference type="STRING" id="398580.Dshi_3358"/>
<dbReference type="eggNOG" id="ENOG502ZBJH">
    <property type="taxonomic scope" value="Bacteria"/>
</dbReference>
<dbReference type="OrthoDB" id="7824597at2"/>
<dbReference type="KEGG" id="dsh:Dshi_3358"/>
<evidence type="ECO:0008006" key="3">
    <source>
        <dbReference type="Google" id="ProtNLM"/>
    </source>
</evidence>
<reference evidence="2" key="1">
    <citation type="journal article" date="2010" name="ISME J.">
        <title>The complete genome sequence of the algal symbiont Dinoroseobacter shibae: a hitchhiker's guide to life in the sea.</title>
        <authorList>
            <person name="Wagner-Dobler I."/>
            <person name="Ballhausen B."/>
            <person name="Berger M."/>
            <person name="Brinkhoff T."/>
            <person name="Buchholz I."/>
            <person name="Bunk B."/>
            <person name="Cypionka H."/>
            <person name="Daniel R."/>
            <person name="Drepper T."/>
            <person name="Gerdts G."/>
            <person name="Hahnke S."/>
            <person name="Han C."/>
            <person name="Jahn D."/>
            <person name="Kalhoefer D."/>
            <person name="Kiss H."/>
            <person name="Klenk H.P."/>
            <person name="Kyrpides N."/>
            <person name="Liebl W."/>
            <person name="Liesegang H."/>
            <person name="Meincke L."/>
            <person name="Pati A."/>
            <person name="Petersen J."/>
            <person name="Piekarski T."/>
            <person name="Pommerenke C."/>
            <person name="Pradella S."/>
            <person name="Pukall R."/>
            <person name="Rabus R."/>
            <person name="Stackebrandt E."/>
            <person name="Thole S."/>
            <person name="Thompson L."/>
            <person name="Tielen P."/>
            <person name="Tomasch J."/>
            <person name="von Jan M."/>
            <person name="Wanphrut N."/>
            <person name="Wichels A."/>
            <person name="Zech H."/>
            <person name="Simon M."/>
        </authorList>
    </citation>
    <scope>NUCLEOTIDE SEQUENCE [LARGE SCALE GENOMIC DNA]</scope>
    <source>
        <strain evidence="2">DSM 16493 / NCIMB 14021 / DFL 12</strain>
    </source>
</reference>
<dbReference type="HOGENOM" id="CLU_074035_0_0_5"/>
<name>A8LNJ7_DINSH</name>
<dbReference type="Proteomes" id="UP000006833">
    <property type="component" value="Chromosome"/>
</dbReference>
<protein>
    <recommendedName>
        <fullName evidence="3">Flagellar protein</fullName>
    </recommendedName>
</protein>
<dbReference type="InterPro" id="IPR010626">
    <property type="entry name" value="DUF1217"/>
</dbReference>
<evidence type="ECO:0000313" key="1">
    <source>
        <dbReference type="EMBL" id="ABV95091.1"/>
    </source>
</evidence>
<keyword evidence="2" id="KW-1185">Reference proteome</keyword>
<dbReference type="RefSeq" id="WP_012180017.1">
    <property type="nucleotide sequence ID" value="NC_009952.1"/>
</dbReference>
<proteinExistence type="predicted"/>
<dbReference type="AlphaFoldDB" id="A8LNJ7"/>
<dbReference type="EMBL" id="CP000830">
    <property type="protein sequence ID" value="ABV95091.1"/>
    <property type="molecule type" value="Genomic_DNA"/>
</dbReference>
<evidence type="ECO:0000313" key="2">
    <source>
        <dbReference type="Proteomes" id="UP000006833"/>
    </source>
</evidence>
<dbReference type="Pfam" id="PF06748">
    <property type="entry name" value="DUF1217"/>
    <property type="match status" value="1"/>
</dbReference>
<dbReference type="Gene3D" id="1.10.3700.10">
    <property type="entry name" value="AGR C 984p-like"/>
    <property type="match status" value="1"/>
</dbReference>
<dbReference type="InterPro" id="IPR023157">
    <property type="entry name" value="AGR-C-984p-like_sf"/>
</dbReference>
<sequence>MSFQPIIPTGGLAGWTFLNRTLEAQKEAFGQSTQYRREEDYFRANIGNIETAEQLVADRRLLAFSLSAFGLDADLPNKFFIQKILSDGTSDNAALSNRLSDKTYREFSDAFGLGQGQVRKTQQTSFADEIIQKYETQKFEESVGNVNDDLRLALNLKREISDLASSDMSERAKLFTVLGSPPLRTTFETAFRLPSAFAGLDIDRQVTVLEEKLESAFGDASISQFKDPDLSERLIQKFLLQSELSSFEATSSPAATALFLLRS</sequence>